<proteinExistence type="predicted"/>
<feature type="transmembrane region" description="Helical" evidence="1">
    <location>
        <begin position="70"/>
        <end position="94"/>
    </location>
</feature>
<dbReference type="AlphaFoldDB" id="A0A1Z4BQ37"/>
<dbReference type="Proteomes" id="UP000197007">
    <property type="component" value="Chromosome"/>
</dbReference>
<keyword evidence="1" id="KW-1133">Transmembrane helix</keyword>
<organism evidence="2 3">
    <name type="scientific">Capnocytophaga endodontalis</name>
    <dbReference type="NCBI Taxonomy" id="2708117"/>
    <lineage>
        <taxon>Bacteria</taxon>
        <taxon>Pseudomonadati</taxon>
        <taxon>Bacteroidota</taxon>
        <taxon>Flavobacteriia</taxon>
        <taxon>Flavobacteriales</taxon>
        <taxon>Flavobacteriaceae</taxon>
        <taxon>Capnocytophaga</taxon>
    </lineage>
</organism>
<accession>A0A1Z4BQ37</accession>
<keyword evidence="3" id="KW-1185">Reference proteome</keyword>
<protein>
    <submittedName>
        <fullName evidence="2">Uncharacterized protein</fullName>
    </submittedName>
</protein>
<dbReference type="RefSeq" id="WP_040361663.1">
    <property type="nucleotide sequence ID" value="NZ_CP022022.1"/>
</dbReference>
<keyword evidence="1" id="KW-0812">Transmembrane</keyword>
<dbReference type="KEGG" id="capn:CBG49_10215"/>
<sequence>MNVDKYTPFKDFGFYLIVALLLLLTSYITLFPYLLQYEESNHPSKRAILSNSIFEIVFFSYNFLEKITIYALPLAFITSLFSIATLLSILANLIKYVYHKNN</sequence>
<evidence type="ECO:0000313" key="3">
    <source>
        <dbReference type="Proteomes" id="UP000197007"/>
    </source>
</evidence>
<keyword evidence="1" id="KW-0472">Membrane</keyword>
<name>A0A1Z4BQ37_9FLAO</name>
<reference evidence="3" key="1">
    <citation type="submission" date="2017-06" db="EMBL/GenBank/DDBJ databases">
        <title>Complete genome sequence of Capnocytophaga sp. KCOM 1579 (=ChDC OS43) isolated from a human refractory periapical abscess lesion.</title>
        <authorList>
            <person name="Kook J.-K."/>
            <person name="Park S.-N."/>
            <person name="Lim Y.K."/>
            <person name="Roh H."/>
        </authorList>
    </citation>
    <scope>NUCLEOTIDE SEQUENCE [LARGE SCALE GENOMIC DNA]</scope>
    <source>
        <strain evidence="3">ChDC OS43</strain>
    </source>
</reference>
<evidence type="ECO:0000313" key="2">
    <source>
        <dbReference type="EMBL" id="ASF43411.1"/>
    </source>
</evidence>
<evidence type="ECO:0000256" key="1">
    <source>
        <dbReference type="SAM" id="Phobius"/>
    </source>
</evidence>
<gene>
    <name evidence="2" type="ORF">CBG49_10215</name>
</gene>
<dbReference type="EMBL" id="CP022022">
    <property type="protein sequence ID" value="ASF43411.1"/>
    <property type="molecule type" value="Genomic_DNA"/>
</dbReference>
<feature type="transmembrane region" description="Helical" evidence="1">
    <location>
        <begin position="12"/>
        <end position="35"/>
    </location>
</feature>